<dbReference type="SUPFAM" id="SSF53850">
    <property type="entry name" value="Periplasmic binding protein-like II"/>
    <property type="match status" value="1"/>
</dbReference>
<dbReference type="PANTHER" id="PTHR30419">
    <property type="entry name" value="HTH-TYPE TRANSCRIPTIONAL REGULATOR YBHD"/>
    <property type="match status" value="1"/>
</dbReference>
<dbReference type="AlphaFoldDB" id="A0A1P8Q5W3"/>
<dbReference type="InterPro" id="IPR000847">
    <property type="entry name" value="LysR_HTH_N"/>
</dbReference>
<keyword evidence="4" id="KW-0804">Transcription</keyword>
<dbReference type="PANTHER" id="PTHR30419:SF8">
    <property type="entry name" value="NITROGEN ASSIMILATION TRANSCRIPTIONAL ACTIVATOR-RELATED"/>
    <property type="match status" value="1"/>
</dbReference>
<dbReference type="Proteomes" id="UP000187499">
    <property type="component" value="Chromosome"/>
</dbReference>
<dbReference type="Pfam" id="PF03466">
    <property type="entry name" value="LysR_substrate"/>
    <property type="match status" value="1"/>
</dbReference>
<dbReference type="SUPFAM" id="SSF46785">
    <property type="entry name" value="Winged helix' DNA-binding domain"/>
    <property type="match status" value="1"/>
</dbReference>
<evidence type="ECO:0000259" key="5">
    <source>
        <dbReference type="PROSITE" id="PS50931"/>
    </source>
</evidence>
<proteinExistence type="inferred from homology"/>
<dbReference type="PROSITE" id="PS50931">
    <property type="entry name" value="HTH_LYSR"/>
    <property type="match status" value="1"/>
</dbReference>
<keyword evidence="3" id="KW-0238">DNA-binding</keyword>
<dbReference type="RefSeq" id="WP_076618436.1">
    <property type="nucleotide sequence ID" value="NZ_CP019323.1"/>
</dbReference>
<dbReference type="STRING" id="1847728.BTM29_12225"/>
<dbReference type="GO" id="GO:0003677">
    <property type="term" value="F:DNA binding"/>
    <property type="evidence" value="ECO:0007669"/>
    <property type="project" value="UniProtKB-KW"/>
</dbReference>
<sequence length="292" mass="34150">MNIHRLEIFVDLSKTFNYTDTAENFYTTQSNISKQILSLEKELSVSLFKREHRKIELTNEGRIILPHAQKIIDDFTNLQHDLNDYQDAKNLTIEMYTIPTMPNYQSFNLITQFLKQHPEIHVQLKEEESNNLFTALKSDKCEMIFARTFSFDDDKLEYIPMEFDSFVAVLPKHHKYAKLNKLDIEDLAHDNFLILGKSTNLYTPVTDLCHNAGFNPKVMYEGSRVDLIMQMVENNMGISILMEKTVKSFKNNNFVTVPITSNVENELGFFRKKGKHSEASEVFWKFIKNNIK</sequence>
<dbReference type="Gene3D" id="1.10.10.10">
    <property type="entry name" value="Winged helix-like DNA-binding domain superfamily/Winged helix DNA-binding domain"/>
    <property type="match status" value="1"/>
</dbReference>
<keyword evidence="2" id="KW-0805">Transcription regulation</keyword>
<accession>A0A1P8Q5W3</accession>
<comment type="similarity">
    <text evidence="1">Belongs to the LysR transcriptional regulatory family.</text>
</comment>
<evidence type="ECO:0000256" key="1">
    <source>
        <dbReference type="ARBA" id="ARBA00009437"/>
    </source>
</evidence>
<reference evidence="7" key="1">
    <citation type="submission" date="2016-12" db="EMBL/GenBank/DDBJ databases">
        <authorList>
            <person name="Jung M.Y."/>
            <person name="Lee S.H."/>
        </authorList>
    </citation>
    <scope>NUCLEOTIDE SEQUENCE [LARGE SCALE GENOMIC DNA]</scope>
    <source>
        <strain evidence="7">WiKim39</strain>
    </source>
</reference>
<evidence type="ECO:0000313" key="6">
    <source>
        <dbReference type="EMBL" id="APX73264.1"/>
    </source>
</evidence>
<dbReference type="InterPro" id="IPR036388">
    <property type="entry name" value="WH-like_DNA-bd_sf"/>
</dbReference>
<name>A0A1P8Q5W3_9LACO</name>
<dbReference type="OrthoDB" id="119203at2"/>
<dbReference type="KEGG" id="lalw:BTM29_12225"/>
<dbReference type="GO" id="GO:0003700">
    <property type="term" value="F:DNA-binding transcription factor activity"/>
    <property type="evidence" value="ECO:0007669"/>
    <property type="project" value="InterPro"/>
</dbReference>
<keyword evidence="7" id="KW-1185">Reference proteome</keyword>
<evidence type="ECO:0000256" key="3">
    <source>
        <dbReference type="ARBA" id="ARBA00023125"/>
    </source>
</evidence>
<dbReference type="InterPro" id="IPR005119">
    <property type="entry name" value="LysR_subst-bd"/>
</dbReference>
<evidence type="ECO:0000256" key="2">
    <source>
        <dbReference type="ARBA" id="ARBA00023015"/>
    </source>
</evidence>
<evidence type="ECO:0000256" key="4">
    <source>
        <dbReference type="ARBA" id="ARBA00023163"/>
    </source>
</evidence>
<dbReference type="FunFam" id="1.10.10.10:FF:000001">
    <property type="entry name" value="LysR family transcriptional regulator"/>
    <property type="match status" value="1"/>
</dbReference>
<evidence type="ECO:0000313" key="7">
    <source>
        <dbReference type="Proteomes" id="UP000187499"/>
    </source>
</evidence>
<feature type="domain" description="HTH lysR-type" evidence="5">
    <location>
        <begin position="1"/>
        <end position="58"/>
    </location>
</feature>
<dbReference type="EMBL" id="CP019323">
    <property type="protein sequence ID" value="APX73264.1"/>
    <property type="molecule type" value="Genomic_DNA"/>
</dbReference>
<dbReference type="InterPro" id="IPR050950">
    <property type="entry name" value="HTH-type_LysR_regulators"/>
</dbReference>
<protein>
    <submittedName>
        <fullName evidence="6">LysR family transcriptional regulator</fullName>
    </submittedName>
</protein>
<organism evidence="6 7">
    <name type="scientific">Companilactobacillus allii</name>
    <dbReference type="NCBI Taxonomy" id="1847728"/>
    <lineage>
        <taxon>Bacteria</taxon>
        <taxon>Bacillati</taxon>
        <taxon>Bacillota</taxon>
        <taxon>Bacilli</taxon>
        <taxon>Lactobacillales</taxon>
        <taxon>Lactobacillaceae</taxon>
        <taxon>Companilactobacillus</taxon>
    </lineage>
</organism>
<gene>
    <name evidence="6" type="ORF">BTM29_12225</name>
</gene>
<dbReference type="InterPro" id="IPR036390">
    <property type="entry name" value="WH_DNA-bd_sf"/>
</dbReference>
<dbReference type="GO" id="GO:0005829">
    <property type="term" value="C:cytosol"/>
    <property type="evidence" value="ECO:0007669"/>
    <property type="project" value="TreeGrafter"/>
</dbReference>
<dbReference type="CDD" id="cd05466">
    <property type="entry name" value="PBP2_LTTR_substrate"/>
    <property type="match status" value="1"/>
</dbReference>
<dbReference type="Gene3D" id="3.40.190.290">
    <property type="match status" value="1"/>
</dbReference>
<dbReference type="Pfam" id="PF00126">
    <property type="entry name" value="HTH_1"/>
    <property type="match status" value="1"/>
</dbReference>